<dbReference type="GO" id="GO:0061630">
    <property type="term" value="F:ubiquitin protein ligase activity"/>
    <property type="evidence" value="ECO:0007669"/>
    <property type="project" value="UniProtKB-EC"/>
</dbReference>
<dbReference type="EC" id="2.3.2.27" evidence="11"/>
<gene>
    <name evidence="11" type="ORF">AAHA92_19908</name>
</gene>
<protein>
    <submittedName>
        <fullName evidence="11">RING-type E3 ubiquitin transferase</fullName>
        <ecNumber evidence="11">2.3.2.27</ecNumber>
    </submittedName>
</protein>
<dbReference type="Gene3D" id="3.30.40.10">
    <property type="entry name" value="Zinc/RING finger domain, C3HC4 (zinc finger)"/>
    <property type="match status" value="1"/>
</dbReference>
<comment type="subcellular location">
    <subcellularLocation>
        <location evidence="1">Membrane</location>
    </subcellularLocation>
</comment>
<dbReference type="PANTHER" id="PTHR46539:SF2">
    <property type="entry name" value="RING-H2 FINGER PROTEIN ATL43"/>
    <property type="match status" value="1"/>
</dbReference>
<evidence type="ECO:0000256" key="1">
    <source>
        <dbReference type="ARBA" id="ARBA00004370"/>
    </source>
</evidence>
<evidence type="ECO:0000256" key="3">
    <source>
        <dbReference type="ARBA" id="ARBA00022723"/>
    </source>
</evidence>
<evidence type="ECO:0000256" key="7">
    <source>
        <dbReference type="ARBA" id="ARBA00023136"/>
    </source>
</evidence>
<evidence type="ECO:0000256" key="6">
    <source>
        <dbReference type="ARBA" id="ARBA00022989"/>
    </source>
</evidence>
<keyword evidence="11" id="KW-0808">Transferase</keyword>
<evidence type="ECO:0000313" key="11">
    <source>
        <dbReference type="EMBL" id="KAL1542872.1"/>
    </source>
</evidence>
<feature type="domain" description="RING-type" evidence="10">
    <location>
        <begin position="74"/>
        <end position="116"/>
    </location>
</feature>
<dbReference type="EMBL" id="JBEAFC010000008">
    <property type="protein sequence ID" value="KAL1542872.1"/>
    <property type="molecule type" value="Genomic_DNA"/>
</dbReference>
<keyword evidence="4 9" id="KW-0863">Zinc-finger</keyword>
<dbReference type="AlphaFoldDB" id="A0ABD1GFH8"/>
<evidence type="ECO:0000256" key="2">
    <source>
        <dbReference type="ARBA" id="ARBA00022692"/>
    </source>
</evidence>
<keyword evidence="11" id="KW-0012">Acyltransferase</keyword>
<name>A0ABD1GFH8_SALDI</name>
<keyword evidence="6" id="KW-1133">Transmembrane helix</keyword>
<accession>A0ABD1GFH8</accession>
<evidence type="ECO:0000313" key="12">
    <source>
        <dbReference type="Proteomes" id="UP001567538"/>
    </source>
</evidence>
<evidence type="ECO:0000256" key="4">
    <source>
        <dbReference type="ARBA" id="ARBA00022771"/>
    </source>
</evidence>
<proteinExistence type="inferred from homology"/>
<organism evidence="11 12">
    <name type="scientific">Salvia divinorum</name>
    <name type="common">Maria pastora</name>
    <name type="synonym">Diviner's sage</name>
    <dbReference type="NCBI Taxonomy" id="28513"/>
    <lineage>
        <taxon>Eukaryota</taxon>
        <taxon>Viridiplantae</taxon>
        <taxon>Streptophyta</taxon>
        <taxon>Embryophyta</taxon>
        <taxon>Tracheophyta</taxon>
        <taxon>Spermatophyta</taxon>
        <taxon>Magnoliopsida</taxon>
        <taxon>eudicotyledons</taxon>
        <taxon>Gunneridae</taxon>
        <taxon>Pentapetalae</taxon>
        <taxon>asterids</taxon>
        <taxon>lamiids</taxon>
        <taxon>Lamiales</taxon>
        <taxon>Lamiaceae</taxon>
        <taxon>Nepetoideae</taxon>
        <taxon>Mentheae</taxon>
        <taxon>Salviinae</taxon>
        <taxon>Salvia</taxon>
        <taxon>Salvia subgen. Calosphace</taxon>
    </lineage>
</organism>
<keyword evidence="7" id="KW-0472">Membrane</keyword>
<reference evidence="11 12" key="1">
    <citation type="submission" date="2024-06" db="EMBL/GenBank/DDBJ databases">
        <title>A chromosome level genome sequence of Diviner's sage (Salvia divinorum).</title>
        <authorList>
            <person name="Ford S.A."/>
            <person name="Ro D.-K."/>
            <person name="Ness R.W."/>
            <person name="Phillips M.A."/>
        </authorList>
    </citation>
    <scope>NUCLEOTIDE SEQUENCE [LARGE SCALE GENOMIC DNA]</scope>
    <source>
        <strain evidence="11">SAF-2024a</strain>
        <tissue evidence="11">Leaf</tissue>
    </source>
</reference>
<evidence type="ECO:0000256" key="8">
    <source>
        <dbReference type="ARBA" id="ARBA00024209"/>
    </source>
</evidence>
<comment type="similarity">
    <text evidence="8">Belongs to the RING-type zinc finger family. ATL subfamily.</text>
</comment>
<keyword evidence="2" id="KW-0812">Transmembrane</keyword>
<keyword evidence="12" id="KW-1185">Reference proteome</keyword>
<evidence type="ECO:0000256" key="9">
    <source>
        <dbReference type="PROSITE-ProRule" id="PRU00175"/>
    </source>
</evidence>
<dbReference type="PROSITE" id="PS50089">
    <property type="entry name" value="ZF_RING_2"/>
    <property type="match status" value="1"/>
</dbReference>
<dbReference type="InterPro" id="IPR013083">
    <property type="entry name" value="Znf_RING/FYVE/PHD"/>
</dbReference>
<dbReference type="GO" id="GO:0016020">
    <property type="term" value="C:membrane"/>
    <property type="evidence" value="ECO:0007669"/>
    <property type="project" value="UniProtKB-SubCell"/>
</dbReference>
<evidence type="ECO:0000256" key="5">
    <source>
        <dbReference type="ARBA" id="ARBA00022833"/>
    </source>
</evidence>
<keyword evidence="3" id="KW-0479">Metal-binding</keyword>
<dbReference type="Pfam" id="PF13639">
    <property type="entry name" value="zf-RING_2"/>
    <property type="match status" value="1"/>
</dbReference>
<keyword evidence="5" id="KW-0862">Zinc</keyword>
<dbReference type="SMART" id="SM00184">
    <property type="entry name" value="RING"/>
    <property type="match status" value="1"/>
</dbReference>
<dbReference type="PANTHER" id="PTHR46539">
    <property type="entry name" value="E3 UBIQUITIN-PROTEIN LIGASE ATL42"/>
    <property type="match status" value="1"/>
</dbReference>
<comment type="caution">
    <text evidence="11">The sequence shown here is derived from an EMBL/GenBank/DDBJ whole genome shotgun (WGS) entry which is preliminary data.</text>
</comment>
<dbReference type="SUPFAM" id="SSF57850">
    <property type="entry name" value="RING/U-box"/>
    <property type="match status" value="1"/>
</dbReference>
<dbReference type="InterPro" id="IPR001841">
    <property type="entry name" value="Znf_RING"/>
</dbReference>
<evidence type="ECO:0000259" key="10">
    <source>
        <dbReference type="PROSITE" id="PS50089"/>
    </source>
</evidence>
<dbReference type="GO" id="GO:0008270">
    <property type="term" value="F:zinc ion binding"/>
    <property type="evidence" value="ECO:0007669"/>
    <property type="project" value="UniProtKB-KW"/>
</dbReference>
<dbReference type="Proteomes" id="UP001567538">
    <property type="component" value="Unassembled WGS sequence"/>
</dbReference>
<sequence>MLVSIFIALFLPCAGMSAIFVVYMCLLCYSARASGAGDDEAAPAKPWQRRGLSASDLRKLATVTGKDLVLATDCAICLDKIESEQPARMVPGCNHGFHLQCADAWLSKNPICPLCRAKIAPHLFNSNPSQITQC</sequence>